<reference evidence="2 3" key="1">
    <citation type="submission" date="2016-10" db="EMBL/GenBank/DDBJ databases">
        <authorList>
            <person name="de Groot N.N."/>
        </authorList>
    </citation>
    <scope>NUCLEOTIDE SEQUENCE [LARGE SCALE GENOMIC DNA]</scope>
    <source>
        <strain evidence="2 3">DSM 19548</strain>
    </source>
</reference>
<dbReference type="PANTHER" id="PTHR32063:SF18">
    <property type="entry name" value="CATION EFFLUX SYSTEM PROTEIN"/>
    <property type="match status" value="1"/>
</dbReference>
<dbReference type="InterPro" id="IPR001036">
    <property type="entry name" value="Acrflvin-R"/>
</dbReference>
<keyword evidence="3" id="KW-1185">Reference proteome</keyword>
<organism evidence="2 3">
    <name type="scientific">Tropicimonas isoalkanivorans</name>
    <dbReference type="NCBI Taxonomy" id="441112"/>
    <lineage>
        <taxon>Bacteria</taxon>
        <taxon>Pseudomonadati</taxon>
        <taxon>Pseudomonadota</taxon>
        <taxon>Alphaproteobacteria</taxon>
        <taxon>Rhodobacterales</taxon>
        <taxon>Roseobacteraceae</taxon>
        <taxon>Tropicimonas</taxon>
    </lineage>
</organism>
<protein>
    <submittedName>
        <fullName evidence="2">Multidrug efflux pump subunit AcrB</fullName>
    </submittedName>
</protein>
<gene>
    <name evidence="2" type="ORF">SAMN04488094_11192</name>
</gene>
<evidence type="ECO:0000256" key="1">
    <source>
        <dbReference type="SAM" id="Phobius"/>
    </source>
</evidence>
<evidence type="ECO:0000313" key="3">
    <source>
        <dbReference type="Proteomes" id="UP000198728"/>
    </source>
</evidence>
<feature type="transmembrane region" description="Helical" evidence="1">
    <location>
        <begin position="12"/>
        <end position="31"/>
    </location>
</feature>
<keyword evidence="1" id="KW-0472">Membrane</keyword>
<accession>A0A1I1N8A5</accession>
<feature type="transmembrane region" description="Helical" evidence="1">
    <location>
        <begin position="958"/>
        <end position="979"/>
    </location>
</feature>
<feature type="transmembrane region" description="Helical" evidence="1">
    <location>
        <begin position="985"/>
        <end position="1008"/>
    </location>
</feature>
<dbReference type="AlphaFoldDB" id="A0A1I1N8A5"/>
<dbReference type="PRINTS" id="PR00702">
    <property type="entry name" value="ACRIFLAVINRP"/>
</dbReference>
<dbReference type="Gene3D" id="3.30.2090.10">
    <property type="entry name" value="Multidrug efflux transporter AcrB TolC docking domain, DN and DC subdomains"/>
    <property type="match status" value="2"/>
</dbReference>
<dbReference type="STRING" id="441112.SAMN04488094_11192"/>
<evidence type="ECO:0000313" key="2">
    <source>
        <dbReference type="EMBL" id="SFC91698.1"/>
    </source>
</evidence>
<feature type="transmembrane region" description="Helical" evidence="1">
    <location>
        <begin position="392"/>
        <end position="415"/>
    </location>
</feature>
<dbReference type="GO" id="GO:0005886">
    <property type="term" value="C:plasma membrane"/>
    <property type="evidence" value="ECO:0007669"/>
    <property type="project" value="TreeGrafter"/>
</dbReference>
<name>A0A1I1N8A5_9RHOB</name>
<sequence length="1029" mass="111424">MALSISRASIRRPVAVWLAIIFCLVGGYWGLNTVGRLEDPSFTLKTALVFVAYPGATAVEVEEEVADVVENALQQMKQLDRVESKSMPGMAQITVEIEMTYGPDEIPQVWDEMRRRIRDVEGDLPAGARPPIINDDFGDVYGMFYAVTTEGLSPKEQRDLAKTLRLGLVTVDGVAKVEVQGLAEEVINISIPSARLTELGLPPNQILGILADENQVFLNGEITEGPARIGLSVPPGYVSPEGIESLRLGTAGNVGQVAVHDIARVTRESAEQPSQIIRQNGAPAFTLGVSALTDRNVVEVGEAVSARLERLEAELPEGAEIIPIYEQHVVVDEAVSSFLVSLGQSVTIVIAALMLTMGWRAGLVVGATLGLTVFSTLFFMSIFGIAMERISLGALIIAMGMLVDNAIVITEGMVIGMARGKSAEEAAAETESATSIPLLGATVIGIMAFSGIGLSPDATGEFLFSLFAVIAISLLMSWALAVTVTPYLGKLLLRAPKDTSTDPYKGAFYGLYRAFLWLALRNRVLVVLTIVGVTVWSVMAFGQVKQAFFPASNTPIFYVEFQMPQGTDINVTDTEMRRLEQMLLDEDGVTDLTALVGRGASRFMLTYNPEQSDPSYGQLIVRVADAEAITSIARRLNRDLPAEFPHALVRVEEIVFGPPAGADVAVRFSGPDPVILRQLADDATRIFEKAGTITNPRTDWRQREILVEPIVDESRMRIAGATRSAIADTIRYGTSGLRVGELREDDTVIPIHLRLPESDRDGVDRLLDLSVWSDGAGSYVPMANLAERFEPRLVEALIHRRNRERTITALGGARGDLTADEAFRSVRTQIEALPLPDDYSMEWGGEYESAKDAQASLGKQLPLGFLVMLTISILMFNKVRQPLILWLVVPMSVTGMVLGLLFTGLPFTFTALLGFLSLSGMLMKNAIVLVEEIDLQRADGVADYEAVMNGSVSRLRPVVLAAGTTIFGMVPLLPDAFFASMAVTIMGGLAFASVLTLVAVPVLFALLFRIRPPKRESEPTGPQTDLASV</sequence>
<proteinExistence type="predicted"/>
<feature type="transmembrane region" description="Helical" evidence="1">
    <location>
        <begin position="462"/>
        <end position="488"/>
    </location>
</feature>
<dbReference type="SUPFAM" id="SSF82714">
    <property type="entry name" value="Multidrug efflux transporter AcrB TolC docking domain, DN and DC subdomains"/>
    <property type="match status" value="2"/>
</dbReference>
<feature type="transmembrane region" description="Helical" evidence="1">
    <location>
        <begin position="436"/>
        <end position="456"/>
    </location>
</feature>
<dbReference type="RefSeq" id="WP_093361830.1">
    <property type="nucleotide sequence ID" value="NZ_FOLG01000011.1"/>
</dbReference>
<feature type="transmembrane region" description="Helical" evidence="1">
    <location>
        <begin position="909"/>
        <end position="930"/>
    </location>
</feature>
<dbReference type="PANTHER" id="PTHR32063">
    <property type="match status" value="1"/>
</dbReference>
<feature type="transmembrane region" description="Helical" evidence="1">
    <location>
        <begin position="362"/>
        <end position="386"/>
    </location>
</feature>
<dbReference type="Gene3D" id="3.30.70.1440">
    <property type="entry name" value="Multidrug efflux transporter AcrB pore domain"/>
    <property type="match status" value="1"/>
</dbReference>
<dbReference type="OrthoDB" id="9798415at2"/>
<dbReference type="Proteomes" id="UP000198728">
    <property type="component" value="Unassembled WGS sequence"/>
</dbReference>
<feature type="transmembrane region" description="Helical" evidence="1">
    <location>
        <begin position="524"/>
        <end position="544"/>
    </location>
</feature>
<dbReference type="InterPro" id="IPR027463">
    <property type="entry name" value="AcrB_DN_DC_subdom"/>
</dbReference>
<dbReference type="Gene3D" id="3.30.70.1430">
    <property type="entry name" value="Multidrug efflux transporter AcrB pore domain"/>
    <property type="match status" value="2"/>
</dbReference>
<dbReference type="GO" id="GO:0042910">
    <property type="term" value="F:xenobiotic transmembrane transporter activity"/>
    <property type="evidence" value="ECO:0007669"/>
    <property type="project" value="TreeGrafter"/>
</dbReference>
<dbReference type="SUPFAM" id="SSF82693">
    <property type="entry name" value="Multidrug efflux transporter AcrB pore domain, PN1, PN2, PC1 and PC2 subdomains"/>
    <property type="match status" value="3"/>
</dbReference>
<dbReference type="Pfam" id="PF00873">
    <property type="entry name" value="ACR_tran"/>
    <property type="match status" value="1"/>
</dbReference>
<feature type="transmembrane region" description="Helical" evidence="1">
    <location>
        <begin position="883"/>
        <end position="903"/>
    </location>
</feature>
<dbReference type="SUPFAM" id="SSF82866">
    <property type="entry name" value="Multidrug efflux transporter AcrB transmembrane domain"/>
    <property type="match status" value="2"/>
</dbReference>
<dbReference type="EMBL" id="FOLG01000011">
    <property type="protein sequence ID" value="SFC91698.1"/>
    <property type="molecule type" value="Genomic_DNA"/>
</dbReference>
<dbReference type="Gene3D" id="1.20.1640.10">
    <property type="entry name" value="Multidrug efflux transporter AcrB transmembrane domain"/>
    <property type="match status" value="2"/>
</dbReference>
<dbReference type="Gene3D" id="3.30.70.1320">
    <property type="entry name" value="Multidrug efflux transporter AcrB pore domain like"/>
    <property type="match status" value="1"/>
</dbReference>
<keyword evidence="1" id="KW-1133">Transmembrane helix</keyword>
<keyword evidence="1" id="KW-0812">Transmembrane</keyword>